<gene>
    <name evidence="1" type="ORF">G4B88_025396</name>
</gene>
<dbReference type="AlphaFoldDB" id="A0A7J6HT14"/>
<organism evidence="1 2">
    <name type="scientific">Cannabis sativa</name>
    <name type="common">Hemp</name>
    <name type="synonym">Marijuana</name>
    <dbReference type="NCBI Taxonomy" id="3483"/>
    <lineage>
        <taxon>Eukaryota</taxon>
        <taxon>Viridiplantae</taxon>
        <taxon>Streptophyta</taxon>
        <taxon>Embryophyta</taxon>
        <taxon>Tracheophyta</taxon>
        <taxon>Spermatophyta</taxon>
        <taxon>Magnoliopsida</taxon>
        <taxon>eudicotyledons</taxon>
        <taxon>Gunneridae</taxon>
        <taxon>Pentapetalae</taxon>
        <taxon>rosids</taxon>
        <taxon>fabids</taxon>
        <taxon>Rosales</taxon>
        <taxon>Cannabaceae</taxon>
        <taxon>Cannabis</taxon>
    </lineage>
</organism>
<proteinExistence type="predicted"/>
<evidence type="ECO:0000313" key="1">
    <source>
        <dbReference type="EMBL" id="KAF4398417.1"/>
    </source>
</evidence>
<reference evidence="1 2" key="1">
    <citation type="journal article" date="2020" name="bioRxiv">
        <title>Sequence and annotation of 42 cannabis genomes reveals extensive copy number variation in cannabinoid synthesis and pathogen resistance genes.</title>
        <authorList>
            <person name="Mckernan K.J."/>
            <person name="Helbert Y."/>
            <person name="Kane L.T."/>
            <person name="Ebling H."/>
            <person name="Zhang L."/>
            <person name="Liu B."/>
            <person name="Eaton Z."/>
            <person name="Mclaughlin S."/>
            <person name="Kingan S."/>
            <person name="Baybayan P."/>
            <person name="Concepcion G."/>
            <person name="Jordan M."/>
            <person name="Riva A."/>
            <person name="Barbazuk W."/>
            <person name="Harkins T."/>
        </authorList>
    </citation>
    <scope>NUCLEOTIDE SEQUENCE [LARGE SCALE GENOMIC DNA]</scope>
    <source>
        <strain evidence="2">cv. Jamaican Lion 4</strain>
        <tissue evidence="1">Leaf</tissue>
    </source>
</reference>
<comment type="caution">
    <text evidence="1">The sequence shown here is derived from an EMBL/GenBank/DDBJ whole genome shotgun (WGS) entry which is preliminary data.</text>
</comment>
<name>A0A7J6HT14_CANSA</name>
<protein>
    <submittedName>
        <fullName evidence="1">Uncharacterized protein</fullName>
    </submittedName>
</protein>
<evidence type="ECO:0000313" key="2">
    <source>
        <dbReference type="Proteomes" id="UP000583929"/>
    </source>
</evidence>
<accession>A0A7J6HT14</accession>
<dbReference type="Proteomes" id="UP000583929">
    <property type="component" value="Unassembled WGS sequence"/>
</dbReference>
<dbReference type="EMBL" id="JAATIQ010000026">
    <property type="protein sequence ID" value="KAF4398417.1"/>
    <property type="molecule type" value="Genomic_DNA"/>
</dbReference>
<keyword evidence="2" id="KW-1185">Reference proteome</keyword>
<sequence length="291" mass="34278">MDWCNSDYHVLVVNCNLKIEENKCGRKNRNTRFYFEEAWYDDAESIDIVIKAWSREIVDGTTLDLKLKLSKCGYSLYSWNKKKKKEHKKELNEVKYNLKKLYEMNNSSVWMDVKKEEKKLNCLLEKGKKYWKKRSRVDWLKWGGDDERMVEEIVEAYYKKLFTSMKPRAEIIDHVTDVIQTKATNEMDEMLLEKFIEDDVKFVVKDLNTLKALGSMNVLMATKKSLAGFLGVEIVDNHVPTSDKEVKDEILCHYTKNEEYSGKSGYKTAANSIFHVEASNVKRVKSFWNRI</sequence>